<dbReference type="PANTHER" id="PTHR33109:SF74">
    <property type="entry name" value="EPIDERMAL PATTERNING FACTOR-LIKE PROTEIN"/>
    <property type="match status" value="1"/>
</dbReference>
<gene>
    <name evidence="8" type="ORF">FRX31_008710</name>
</gene>
<dbReference type="GO" id="GO:0010052">
    <property type="term" value="P:guard cell differentiation"/>
    <property type="evidence" value="ECO:0007669"/>
    <property type="project" value="UniProtKB-UniRule"/>
</dbReference>
<comment type="function">
    <text evidence="6">Controls stomatal patterning.</text>
</comment>
<keyword evidence="6" id="KW-0217">Developmental protein</keyword>
<keyword evidence="4 6" id="KW-0732">Signal</keyword>
<keyword evidence="5" id="KW-1015">Disulfide bond</keyword>
<evidence type="ECO:0000256" key="4">
    <source>
        <dbReference type="ARBA" id="ARBA00022729"/>
    </source>
</evidence>
<accession>A0A7J6WYQ5</accession>
<dbReference type="PANTHER" id="PTHR33109">
    <property type="entry name" value="EPIDERMAL PATTERNING FACTOR-LIKE PROTEIN 4"/>
    <property type="match status" value="1"/>
</dbReference>
<evidence type="ECO:0000313" key="8">
    <source>
        <dbReference type="EMBL" id="KAF5201705.1"/>
    </source>
</evidence>
<reference evidence="8 9" key="1">
    <citation type="submission" date="2020-06" db="EMBL/GenBank/DDBJ databases">
        <title>Transcriptomic and genomic resources for Thalictrum thalictroides and T. hernandezii: Facilitating candidate gene discovery in an emerging model plant lineage.</title>
        <authorList>
            <person name="Arias T."/>
            <person name="Riano-Pachon D.M."/>
            <person name="Di Stilio V.S."/>
        </authorList>
    </citation>
    <scope>NUCLEOTIDE SEQUENCE [LARGE SCALE GENOMIC DNA]</scope>
    <source>
        <strain evidence="9">cv. WT478/WT964</strain>
        <tissue evidence="8">Leaves</tissue>
    </source>
</reference>
<evidence type="ECO:0000256" key="6">
    <source>
        <dbReference type="RuleBase" id="RU367102"/>
    </source>
</evidence>
<feature type="region of interest" description="Disordered" evidence="7">
    <location>
        <begin position="34"/>
        <end position="59"/>
    </location>
</feature>
<comment type="subcellular location">
    <subcellularLocation>
        <location evidence="1 6">Secreted</location>
    </subcellularLocation>
</comment>
<evidence type="ECO:0000256" key="1">
    <source>
        <dbReference type="ARBA" id="ARBA00004613"/>
    </source>
</evidence>
<proteinExistence type="inferred from homology"/>
<dbReference type="GO" id="GO:0005576">
    <property type="term" value="C:extracellular region"/>
    <property type="evidence" value="ECO:0007669"/>
    <property type="project" value="UniProtKB-SubCell"/>
</dbReference>
<sequence length="129" mass="14482">MWATEDYRKRRLWSVAIIILQLMTWVSATSRPFAPHDDSHQGQSPMSFPHPLNSKQDSKTMETKMVNQEAMKALSTLGSKPPNCKHGCGGCVPCEAIQVPTTNDHLRVQYTNYEPEGWKCKCGASLFSP</sequence>
<keyword evidence="9" id="KW-1185">Reference proteome</keyword>
<name>A0A7J6WYQ5_THATH</name>
<dbReference type="AlphaFoldDB" id="A0A7J6WYQ5"/>
<dbReference type="Pfam" id="PF17181">
    <property type="entry name" value="EPF"/>
    <property type="match status" value="1"/>
</dbReference>
<evidence type="ECO:0000313" key="9">
    <source>
        <dbReference type="Proteomes" id="UP000554482"/>
    </source>
</evidence>
<feature type="chain" id="PRO_5029931871" description="Epidermal patterning factor-like protein" evidence="6">
    <location>
        <begin position="29"/>
        <end position="129"/>
    </location>
</feature>
<dbReference type="Proteomes" id="UP000554482">
    <property type="component" value="Unassembled WGS sequence"/>
</dbReference>
<feature type="signal peptide" evidence="6">
    <location>
        <begin position="1"/>
        <end position="28"/>
    </location>
</feature>
<dbReference type="InterPro" id="IPR039455">
    <property type="entry name" value="EPFL"/>
</dbReference>
<keyword evidence="3 6" id="KW-0964">Secreted</keyword>
<evidence type="ECO:0000256" key="7">
    <source>
        <dbReference type="SAM" id="MobiDB-lite"/>
    </source>
</evidence>
<comment type="similarity">
    <text evidence="2 6">Belongs to the plant cysteine rich small secretory peptide family. Epidermal patterning factor subfamily.</text>
</comment>
<evidence type="ECO:0000256" key="2">
    <source>
        <dbReference type="ARBA" id="ARBA00008127"/>
    </source>
</evidence>
<comment type="caution">
    <text evidence="8">The sequence shown here is derived from an EMBL/GenBank/DDBJ whole genome shotgun (WGS) entry which is preliminary data.</text>
</comment>
<protein>
    <recommendedName>
        <fullName evidence="6">Epidermal patterning factor-like protein</fullName>
    </recommendedName>
</protein>
<organism evidence="8 9">
    <name type="scientific">Thalictrum thalictroides</name>
    <name type="common">Rue-anemone</name>
    <name type="synonym">Anemone thalictroides</name>
    <dbReference type="NCBI Taxonomy" id="46969"/>
    <lineage>
        <taxon>Eukaryota</taxon>
        <taxon>Viridiplantae</taxon>
        <taxon>Streptophyta</taxon>
        <taxon>Embryophyta</taxon>
        <taxon>Tracheophyta</taxon>
        <taxon>Spermatophyta</taxon>
        <taxon>Magnoliopsida</taxon>
        <taxon>Ranunculales</taxon>
        <taxon>Ranunculaceae</taxon>
        <taxon>Thalictroideae</taxon>
        <taxon>Thalictrum</taxon>
    </lineage>
</organism>
<evidence type="ECO:0000256" key="5">
    <source>
        <dbReference type="ARBA" id="ARBA00023157"/>
    </source>
</evidence>
<evidence type="ECO:0000256" key="3">
    <source>
        <dbReference type="ARBA" id="ARBA00022525"/>
    </source>
</evidence>
<dbReference type="EMBL" id="JABWDY010009066">
    <property type="protein sequence ID" value="KAF5201705.1"/>
    <property type="molecule type" value="Genomic_DNA"/>
</dbReference>
<dbReference type="OrthoDB" id="1843021at2759"/>